<keyword evidence="3" id="KW-1185">Reference proteome</keyword>
<dbReference type="KEGG" id="xcw:J162_00301"/>
<dbReference type="GO" id="GO:0003677">
    <property type="term" value="F:DNA binding"/>
    <property type="evidence" value="ECO:0007669"/>
    <property type="project" value="InterPro"/>
</dbReference>
<organism evidence="2 3">
    <name type="scientific">Xanthomonas citri pv. citri</name>
    <dbReference type="NCBI Taxonomy" id="611301"/>
    <lineage>
        <taxon>Bacteria</taxon>
        <taxon>Pseudomonadati</taxon>
        <taxon>Pseudomonadota</taxon>
        <taxon>Gammaproteobacteria</taxon>
        <taxon>Lysobacterales</taxon>
        <taxon>Lysobacteraceae</taxon>
        <taxon>Xanthomonas</taxon>
    </lineage>
</organism>
<comment type="caution">
    <text evidence="2">The sequence shown here is derived from an EMBL/GenBank/DDBJ whole genome shotgun (WGS) entry which is preliminary data.</text>
</comment>
<dbReference type="KEGG" id="xcr:J163_00301"/>
<dbReference type="InterPro" id="IPR017507">
    <property type="entry name" value="Tscrpt_reg_HipB-like"/>
</dbReference>
<dbReference type="SMART" id="SM00530">
    <property type="entry name" value="HTH_XRE"/>
    <property type="match status" value="1"/>
</dbReference>
<dbReference type="Gene3D" id="1.10.260.40">
    <property type="entry name" value="lambda repressor-like DNA-binding domains"/>
    <property type="match status" value="1"/>
</dbReference>
<sequence>MSSIAYIALMDTVRTPSDIGNIIRARRKRLGWDQARLAHEIGVSRQWIVDIEKGKPRAELQLILRALQALGLELMLGPGVAQVSEVGVPDRDTVTPINLDAIIEHNRANPPLGTTVFNAFNNNIFKNQFSPFDALKNTGLDKSPPIIGASVKKNPANEHLHKQFSATNRLKIGETVADSLKIGEAEKISKVISPSSKKKGVP</sequence>
<proteinExistence type="predicted"/>
<reference evidence="2 3" key="1">
    <citation type="submission" date="2014-09" db="EMBL/GenBank/DDBJ databases">
        <authorList>
            <person name="Regsiter A."/>
        </authorList>
    </citation>
    <scope>NUCLEOTIDE SEQUENCE [LARGE SCALE GENOMIC DNA]</scope>
</reference>
<dbReference type="CDD" id="cd00093">
    <property type="entry name" value="HTH_XRE"/>
    <property type="match status" value="1"/>
</dbReference>
<evidence type="ECO:0000313" key="2">
    <source>
        <dbReference type="EMBL" id="CEG17775.1"/>
    </source>
</evidence>
<dbReference type="EMBL" id="CCXZ01000166">
    <property type="protein sequence ID" value="CEG17775.1"/>
    <property type="molecule type" value="Genomic_DNA"/>
</dbReference>
<gene>
    <name evidence="2" type="ORF">XAC3562_70041</name>
</gene>
<dbReference type="AlphaFoldDB" id="A0A0U5FLD6"/>
<dbReference type="Proteomes" id="UP000052230">
    <property type="component" value="Unassembled WGS sequence"/>
</dbReference>
<dbReference type="KEGG" id="xcm:J164_00301"/>
<dbReference type="InterPro" id="IPR001387">
    <property type="entry name" value="Cro/C1-type_HTH"/>
</dbReference>
<evidence type="ECO:0000259" key="1">
    <source>
        <dbReference type="PROSITE" id="PS50943"/>
    </source>
</evidence>
<feature type="domain" description="HTH cro/C1-type" evidence="1">
    <location>
        <begin position="23"/>
        <end position="74"/>
    </location>
</feature>
<dbReference type="PROSITE" id="PS50943">
    <property type="entry name" value="HTH_CROC1"/>
    <property type="match status" value="1"/>
</dbReference>
<accession>A0A0U5FLD6</accession>
<dbReference type="InterPro" id="IPR010982">
    <property type="entry name" value="Lambda_DNA-bd_dom_sf"/>
</dbReference>
<protein>
    <submittedName>
        <fullName evidence="2">Transcriptional regulator</fullName>
    </submittedName>
</protein>
<dbReference type="KEGG" id="xcn:J169_00300"/>
<dbReference type="NCBIfam" id="TIGR03070">
    <property type="entry name" value="couple_hipB"/>
    <property type="match status" value="1"/>
</dbReference>
<dbReference type="KEGG" id="xcu:J159_00302"/>
<dbReference type="SUPFAM" id="SSF47413">
    <property type="entry name" value="lambda repressor-like DNA-binding domains"/>
    <property type="match status" value="1"/>
</dbReference>
<dbReference type="KEGG" id="xcf:J172_00295"/>
<dbReference type="Pfam" id="PF01381">
    <property type="entry name" value="HTH_3"/>
    <property type="match status" value="1"/>
</dbReference>
<evidence type="ECO:0000313" key="3">
    <source>
        <dbReference type="Proteomes" id="UP000052230"/>
    </source>
</evidence>
<name>A0A0U5FLD6_XANCI</name>